<dbReference type="RefSeq" id="WP_110815521.1">
    <property type="nucleotide sequence ID" value="NZ_QJTE01000007.1"/>
</dbReference>
<dbReference type="Proteomes" id="UP000248311">
    <property type="component" value="Unassembled WGS sequence"/>
</dbReference>
<comment type="caution">
    <text evidence="2">The sequence shown here is derived from an EMBL/GenBank/DDBJ whole genome shotgun (WGS) entry which is preliminary data.</text>
</comment>
<dbReference type="InterPro" id="IPR001387">
    <property type="entry name" value="Cro/C1-type_HTH"/>
</dbReference>
<dbReference type="OrthoDB" id="7856077at2"/>
<name>A0A318SP03_9RHOB</name>
<dbReference type="AlphaFoldDB" id="A0A318SP03"/>
<dbReference type="CDD" id="cd00093">
    <property type="entry name" value="HTH_XRE"/>
    <property type="match status" value="1"/>
</dbReference>
<sequence length="109" mass="11955">MSPDEKEKLVRHRDSTPQAIALRLRAARQITGLNQKDFAAAAGVAQTTYNSQEVKGSPSIKVMAHLYRDHRVDFNFLLYGDYNQLPGDVQSALFAALSSAKPDPDAPAN</sequence>
<gene>
    <name evidence="2" type="ORF">DFP88_10796</name>
</gene>
<dbReference type="GO" id="GO:0003677">
    <property type="term" value="F:DNA binding"/>
    <property type="evidence" value="ECO:0007669"/>
    <property type="project" value="InterPro"/>
</dbReference>
<reference evidence="2 3" key="1">
    <citation type="submission" date="2018-06" db="EMBL/GenBank/DDBJ databases">
        <title>Genomic Encyclopedia of Type Strains, Phase III (KMG-III): the genomes of soil and plant-associated and newly described type strains.</title>
        <authorList>
            <person name="Whitman W."/>
        </authorList>
    </citation>
    <scope>NUCLEOTIDE SEQUENCE [LARGE SCALE GENOMIC DNA]</scope>
    <source>
        <strain evidence="2 3">CECT 9025</strain>
    </source>
</reference>
<evidence type="ECO:0000313" key="2">
    <source>
        <dbReference type="EMBL" id="PYE81305.1"/>
    </source>
</evidence>
<dbReference type="SUPFAM" id="SSF47413">
    <property type="entry name" value="lambda repressor-like DNA-binding domains"/>
    <property type="match status" value="1"/>
</dbReference>
<protein>
    <recommendedName>
        <fullName evidence="1">HTH cro/C1-type domain-containing protein</fullName>
    </recommendedName>
</protein>
<dbReference type="EMBL" id="QJTE01000007">
    <property type="protein sequence ID" value="PYE81305.1"/>
    <property type="molecule type" value="Genomic_DNA"/>
</dbReference>
<dbReference type="Gene3D" id="1.10.260.40">
    <property type="entry name" value="lambda repressor-like DNA-binding domains"/>
    <property type="match status" value="1"/>
</dbReference>
<feature type="domain" description="HTH cro/C1-type" evidence="1">
    <location>
        <begin position="24"/>
        <end position="77"/>
    </location>
</feature>
<dbReference type="InterPro" id="IPR010982">
    <property type="entry name" value="Lambda_DNA-bd_dom_sf"/>
</dbReference>
<keyword evidence="3" id="KW-1185">Reference proteome</keyword>
<evidence type="ECO:0000313" key="3">
    <source>
        <dbReference type="Proteomes" id="UP000248311"/>
    </source>
</evidence>
<organism evidence="2 3">
    <name type="scientific">Pseudoroseicyclus aestuarii</name>
    <dbReference type="NCBI Taxonomy" id="1795041"/>
    <lineage>
        <taxon>Bacteria</taxon>
        <taxon>Pseudomonadati</taxon>
        <taxon>Pseudomonadota</taxon>
        <taxon>Alphaproteobacteria</taxon>
        <taxon>Rhodobacterales</taxon>
        <taxon>Paracoccaceae</taxon>
        <taxon>Pseudoroseicyclus</taxon>
    </lineage>
</organism>
<accession>A0A318SP03</accession>
<dbReference type="PROSITE" id="PS50943">
    <property type="entry name" value="HTH_CROC1"/>
    <property type="match status" value="1"/>
</dbReference>
<proteinExistence type="predicted"/>
<evidence type="ECO:0000259" key="1">
    <source>
        <dbReference type="PROSITE" id="PS50943"/>
    </source>
</evidence>